<evidence type="ECO:0000313" key="2">
    <source>
        <dbReference type="EMBL" id="KAK3231141.1"/>
    </source>
</evidence>
<dbReference type="PANTHER" id="PTHR46354:SF13">
    <property type="entry name" value="PROTEIN DOG1-LIKE 4"/>
    <property type="match status" value="1"/>
</dbReference>
<evidence type="ECO:0000259" key="1">
    <source>
        <dbReference type="PROSITE" id="PS51806"/>
    </source>
</evidence>
<feature type="domain" description="DOG1" evidence="1">
    <location>
        <begin position="1"/>
        <end position="75"/>
    </location>
</feature>
<dbReference type="Proteomes" id="UP001281410">
    <property type="component" value="Unassembled WGS sequence"/>
</dbReference>
<name>A0AAE0EJZ2_9ROSI</name>
<sequence>MRRFGDHSQFLELDSTEIELQTLMVVALGRADALRWKAARGVVEILSPIQTVKVLAAAAQLHLKARRCGLQWDQRTATTTT</sequence>
<dbReference type="PANTHER" id="PTHR46354">
    <property type="entry name" value="DOG1 DOMAIN-CONTAINING PROTEIN"/>
    <property type="match status" value="1"/>
</dbReference>
<keyword evidence="3" id="KW-1185">Reference proteome</keyword>
<gene>
    <name evidence="2" type="ORF">Dsin_003022</name>
</gene>
<comment type="caution">
    <text evidence="2">The sequence shown here is derived from an EMBL/GenBank/DDBJ whole genome shotgun (WGS) entry which is preliminary data.</text>
</comment>
<reference evidence="2" key="1">
    <citation type="journal article" date="2023" name="Plant J.">
        <title>Genome sequences and population genomics provide insights into the demographic history, inbreeding, and mutation load of two 'living fossil' tree species of Dipteronia.</title>
        <authorList>
            <person name="Feng Y."/>
            <person name="Comes H.P."/>
            <person name="Chen J."/>
            <person name="Zhu S."/>
            <person name="Lu R."/>
            <person name="Zhang X."/>
            <person name="Li P."/>
            <person name="Qiu J."/>
            <person name="Olsen K.M."/>
            <person name="Qiu Y."/>
        </authorList>
    </citation>
    <scope>NUCLEOTIDE SEQUENCE</scope>
    <source>
        <strain evidence="2">NBL</strain>
    </source>
</reference>
<dbReference type="GO" id="GO:0006351">
    <property type="term" value="P:DNA-templated transcription"/>
    <property type="evidence" value="ECO:0007669"/>
    <property type="project" value="InterPro"/>
</dbReference>
<accession>A0AAE0EJZ2</accession>
<dbReference type="EMBL" id="JANJYJ010000001">
    <property type="protein sequence ID" value="KAK3231141.1"/>
    <property type="molecule type" value="Genomic_DNA"/>
</dbReference>
<dbReference type="PROSITE" id="PS51806">
    <property type="entry name" value="DOG1"/>
    <property type="match status" value="1"/>
</dbReference>
<evidence type="ECO:0000313" key="3">
    <source>
        <dbReference type="Proteomes" id="UP001281410"/>
    </source>
</evidence>
<dbReference type="InterPro" id="IPR025422">
    <property type="entry name" value="TGA_domain"/>
</dbReference>
<dbReference type="InterPro" id="IPR051886">
    <property type="entry name" value="Seed_Dev/Stress_Resp_Reg"/>
</dbReference>
<organism evidence="2 3">
    <name type="scientific">Dipteronia sinensis</name>
    <dbReference type="NCBI Taxonomy" id="43782"/>
    <lineage>
        <taxon>Eukaryota</taxon>
        <taxon>Viridiplantae</taxon>
        <taxon>Streptophyta</taxon>
        <taxon>Embryophyta</taxon>
        <taxon>Tracheophyta</taxon>
        <taxon>Spermatophyta</taxon>
        <taxon>Magnoliopsida</taxon>
        <taxon>eudicotyledons</taxon>
        <taxon>Gunneridae</taxon>
        <taxon>Pentapetalae</taxon>
        <taxon>rosids</taxon>
        <taxon>malvids</taxon>
        <taxon>Sapindales</taxon>
        <taxon>Sapindaceae</taxon>
        <taxon>Hippocastanoideae</taxon>
        <taxon>Acereae</taxon>
        <taxon>Dipteronia</taxon>
    </lineage>
</organism>
<dbReference type="GO" id="GO:0043565">
    <property type="term" value="F:sequence-specific DNA binding"/>
    <property type="evidence" value="ECO:0007669"/>
    <property type="project" value="InterPro"/>
</dbReference>
<proteinExistence type="predicted"/>
<protein>
    <recommendedName>
        <fullName evidence="1">DOG1 domain-containing protein</fullName>
    </recommendedName>
</protein>
<dbReference type="AlphaFoldDB" id="A0AAE0EJZ2"/>